<comment type="caution">
    <text evidence="2">The sequence shown here is derived from an EMBL/GenBank/DDBJ whole genome shotgun (WGS) entry which is preliminary data.</text>
</comment>
<feature type="region of interest" description="Disordered" evidence="1">
    <location>
        <begin position="131"/>
        <end position="168"/>
    </location>
</feature>
<feature type="compositionally biased region" description="Basic and acidic residues" evidence="1">
    <location>
        <begin position="131"/>
        <end position="145"/>
    </location>
</feature>
<feature type="compositionally biased region" description="Acidic residues" evidence="1">
    <location>
        <begin position="146"/>
        <end position="160"/>
    </location>
</feature>
<evidence type="ECO:0000256" key="1">
    <source>
        <dbReference type="SAM" id="MobiDB-lite"/>
    </source>
</evidence>
<evidence type="ECO:0000313" key="3">
    <source>
        <dbReference type="Proteomes" id="UP000738325"/>
    </source>
</evidence>
<sequence length="387" mass="43205">MVQLKYNGYKPAPLFSKSSTAKRPRPPMKLVISSLQKVKLLNALVCEHPTVCLPVGSLQGKISEVLSAAPSLRNEVIDCIRGAVRLAWAVKYRCQKVIGLYIETIFSSEIEIQPLDRGFLDAVCERISVKEDKGSNPKDLDHEDPGPEDNGGEEPLEDQTTDIGSKGSEQQRFLHSFMAYLFSGTKPPLRDTKNEIRSRVAERVHMFIERLGSMGLLEQEPVSQSPGGSEYQSSSLVRSVAGQVRVEIMRHYRNGTKTLLAKLQKQQESTALPNATSLEIRSEESAIENFIRLNRLTKNAWKLCPVSPVKVGHVVFSERELMSFFWRRPPLKAKLQEIAAPLFSHVPLNGLPLLDAQEAIPVGQVIKSFIADIDPTGLTSRQRRKRG</sequence>
<dbReference type="Proteomes" id="UP000738325">
    <property type="component" value="Unassembled WGS sequence"/>
</dbReference>
<organism evidence="2 3">
    <name type="scientific">Dissophora globulifera</name>
    <dbReference type="NCBI Taxonomy" id="979702"/>
    <lineage>
        <taxon>Eukaryota</taxon>
        <taxon>Fungi</taxon>
        <taxon>Fungi incertae sedis</taxon>
        <taxon>Mucoromycota</taxon>
        <taxon>Mortierellomycotina</taxon>
        <taxon>Mortierellomycetes</taxon>
        <taxon>Mortierellales</taxon>
        <taxon>Mortierellaceae</taxon>
        <taxon>Dissophora</taxon>
    </lineage>
</organism>
<gene>
    <name evidence="2" type="ORF">BGZ99_002989</name>
</gene>
<accession>A0A9P6QXC4</accession>
<reference evidence="2" key="1">
    <citation type="journal article" date="2020" name="Fungal Divers.">
        <title>Resolving the Mortierellaceae phylogeny through synthesis of multi-gene phylogenetics and phylogenomics.</title>
        <authorList>
            <person name="Vandepol N."/>
            <person name="Liber J."/>
            <person name="Desiro A."/>
            <person name="Na H."/>
            <person name="Kennedy M."/>
            <person name="Barry K."/>
            <person name="Grigoriev I.V."/>
            <person name="Miller A.N."/>
            <person name="O'Donnell K."/>
            <person name="Stajich J.E."/>
            <person name="Bonito G."/>
        </authorList>
    </citation>
    <scope>NUCLEOTIDE SEQUENCE</scope>
    <source>
        <strain evidence="2">REB-010B</strain>
    </source>
</reference>
<feature type="non-terminal residue" evidence="2">
    <location>
        <position position="1"/>
    </location>
</feature>
<name>A0A9P6QXC4_9FUNG</name>
<dbReference type="AlphaFoldDB" id="A0A9P6QXC4"/>
<proteinExistence type="predicted"/>
<dbReference type="OrthoDB" id="2441143at2759"/>
<keyword evidence="3" id="KW-1185">Reference proteome</keyword>
<protein>
    <submittedName>
        <fullName evidence="2">Uncharacterized protein</fullName>
    </submittedName>
</protein>
<evidence type="ECO:0000313" key="2">
    <source>
        <dbReference type="EMBL" id="KAG0302472.1"/>
    </source>
</evidence>
<dbReference type="EMBL" id="JAAAIP010001983">
    <property type="protein sequence ID" value="KAG0302472.1"/>
    <property type="molecule type" value="Genomic_DNA"/>
</dbReference>